<feature type="region of interest" description="Disordered" evidence="5">
    <location>
        <begin position="814"/>
        <end position="844"/>
    </location>
</feature>
<feature type="compositionally biased region" description="Low complexity" evidence="5">
    <location>
        <begin position="732"/>
        <end position="745"/>
    </location>
</feature>
<keyword evidence="8" id="KW-1185">Reference proteome</keyword>
<feature type="region of interest" description="Disordered" evidence="5">
    <location>
        <begin position="205"/>
        <end position="317"/>
    </location>
</feature>
<proteinExistence type="predicted"/>
<dbReference type="SUPFAM" id="SSF57850">
    <property type="entry name" value="RING/U-box"/>
    <property type="match status" value="1"/>
</dbReference>
<dbReference type="GO" id="GO:0033698">
    <property type="term" value="C:Rpd3L complex"/>
    <property type="evidence" value="ECO:0007669"/>
    <property type="project" value="TreeGrafter"/>
</dbReference>
<dbReference type="GO" id="GO:0005829">
    <property type="term" value="C:cytosol"/>
    <property type="evidence" value="ECO:0007669"/>
    <property type="project" value="TreeGrafter"/>
</dbReference>
<organism evidence="7 8">
    <name type="scientific">Ascochyta lentis</name>
    <dbReference type="NCBI Taxonomy" id="205686"/>
    <lineage>
        <taxon>Eukaryota</taxon>
        <taxon>Fungi</taxon>
        <taxon>Dikarya</taxon>
        <taxon>Ascomycota</taxon>
        <taxon>Pezizomycotina</taxon>
        <taxon>Dothideomycetes</taxon>
        <taxon>Pleosporomycetidae</taxon>
        <taxon>Pleosporales</taxon>
        <taxon>Pleosporineae</taxon>
        <taxon>Didymellaceae</taxon>
        <taxon>Ascochyta</taxon>
    </lineage>
</organism>
<feature type="region of interest" description="Disordered" evidence="5">
    <location>
        <begin position="718"/>
        <end position="793"/>
    </location>
</feature>
<reference evidence="7" key="2">
    <citation type="submission" date="2020-09" db="EMBL/GenBank/DDBJ databases">
        <title>Reference genome assembly for Australian Ascochyta lentis isolate Al4.</title>
        <authorList>
            <person name="Lee R.C."/>
            <person name="Farfan-Caceres L.M."/>
            <person name="Debler J.W."/>
            <person name="Williams A.H."/>
            <person name="Henares B.M."/>
        </authorList>
    </citation>
    <scope>NUCLEOTIDE SEQUENCE</scope>
    <source>
        <strain evidence="7">Al4</strain>
    </source>
</reference>
<evidence type="ECO:0000259" key="6">
    <source>
        <dbReference type="PROSITE" id="PS50089"/>
    </source>
</evidence>
<dbReference type="Gene3D" id="3.30.40.10">
    <property type="entry name" value="Zinc/RING finger domain, C3HC4 (zinc finger)"/>
    <property type="match status" value="1"/>
</dbReference>
<dbReference type="PROSITE" id="PS00518">
    <property type="entry name" value="ZF_RING_1"/>
    <property type="match status" value="1"/>
</dbReference>
<feature type="compositionally biased region" description="Acidic residues" evidence="5">
    <location>
        <begin position="86"/>
        <end position="105"/>
    </location>
</feature>
<dbReference type="Proteomes" id="UP000651452">
    <property type="component" value="Unassembled WGS sequence"/>
</dbReference>
<keyword evidence="3" id="KW-0862">Zinc</keyword>
<dbReference type="InterPro" id="IPR039602">
    <property type="entry name" value="Rxt2"/>
</dbReference>
<evidence type="ECO:0000256" key="5">
    <source>
        <dbReference type="SAM" id="MobiDB-lite"/>
    </source>
</evidence>
<feature type="compositionally biased region" description="Polar residues" evidence="5">
    <location>
        <begin position="814"/>
        <end position="825"/>
    </location>
</feature>
<dbReference type="GO" id="GO:0008270">
    <property type="term" value="F:zinc ion binding"/>
    <property type="evidence" value="ECO:0007669"/>
    <property type="project" value="UniProtKB-KW"/>
</dbReference>
<comment type="caution">
    <text evidence="7">The sequence shown here is derived from an EMBL/GenBank/DDBJ whole genome shotgun (WGS) entry which is preliminary data.</text>
</comment>
<evidence type="ECO:0000256" key="4">
    <source>
        <dbReference type="PROSITE-ProRule" id="PRU00175"/>
    </source>
</evidence>
<protein>
    <recommendedName>
        <fullName evidence="6">RING-type domain-containing protein</fullName>
    </recommendedName>
</protein>
<evidence type="ECO:0000256" key="3">
    <source>
        <dbReference type="ARBA" id="ARBA00022833"/>
    </source>
</evidence>
<dbReference type="PROSITE" id="PS50089">
    <property type="entry name" value="ZF_RING_2"/>
    <property type="match status" value="1"/>
</dbReference>
<feature type="region of interest" description="Disordered" evidence="5">
    <location>
        <begin position="39"/>
        <end position="62"/>
    </location>
</feature>
<dbReference type="InterPro" id="IPR017907">
    <property type="entry name" value="Znf_RING_CS"/>
</dbReference>
<feature type="region of interest" description="Disordered" evidence="5">
    <location>
        <begin position="76"/>
        <end position="105"/>
    </location>
</feature>
<dbReference type="AlphaFoldDB" id="A0A8H7MGW7"/>
<evidence type="ECO:0000256" key="1">
    <source>
        <dbReference type="ARBA" id="ARBA00022723"/>
    </source>
</evidence>
<reference evidence="7" key="1">
    <citation type="submission" date="2018-12" db="EMBL/GenBank/DDBJ databases">
        <authorList>
            <person name="Syme R.A."/>
            <person name="Farfan-Caceres L."/>
            <person name="Lichtenzveig J."/>
        </authorList>
    </citation>
    <scope>NUCLEOTIDE SEQUENCE</scope>
    <source>
        <strain evidence="7">Al4</strain>
    </source>
</reference>
<dbReference type="InterPro" id="IPR013083">
    <property type="entry name" value="Znf_RING/FYVE/PHD"/>
</dbReference>
<keyword evidence="2 4" id="KW-0863">Zinc-finger</keyword>
<dbReference type="Pfam" id="PF08595">
    <property type="entry name" value="RXT2_N"/>
    <property type="match status" value="1"/>
</dbReference>
<sequence length="844" mass="92893">MAGQQQQIIDTIFSMKRKILRGPDADAADADSPFADYRQDLKRKSQYARASDPDFLADPRPYKKRVEHAGYRRYILQRNPPRYDPDGDVVEPADEYEDEDDLESVEENPYADIRLERLLRPLTSAADLPSHRSMSVPYTSKHLTNLASEAGALWRKEQITIARAKQLFVKLQGDSTFAPAALAAMADAPLGSSRSTGTAQRALNGALQPDSRDEAHVTQDGAQDTEMEDAEQPNGVLRGKPNGTTDAEALNGTEPIANGTAHEADTDQAHENGQGPQSPGGDGASDDTSQAAHRMTTRARAQAASTPSPPHSPSTLAGQIHPLFLFSTSSLPDRDFGLPPNEAEETRMLLMAYVQKQEEVARATSDLYHGLMQADRMRQDVFKWCKAEGHVGEMSDGEDWCDNEEWGLDHDLIKGRDEEEDETVNTGKKSTRQRRKPDKEDRSRFILTVLHNAAIYHDTKNWNVFYSLSCARDDFPSVWRTLHSHTNSRQMDFVLRCNDLTCRTQLRDRAVVTTCSHVFCTQCADTTGLSRSQNEHRTCPACNAPLQNPDDVVVAGLNPSEDYKTSVLSGLSPTIIMECASRSLAFHSYQTSQEVIYQEHLARGLTEKYTVLNQQMDKLFRDANSQMKVLHDKVQAQQADQDALETKNHDLSNAFREKARENQRVKQMYGALKQQVMASHVAVAAGDQAELTIQSARGNQSIDRMPGVRTNTGAYNHPGAVQQLGGGRVHNRAGSGSSDSSAQQRGGVGIGPTPTYASKLQGRGLGVQVRSNQPASLKTPRQSRLPVIGGTRQGPILHTNVGLYQASPMMQQQLGGQGRTSQGFGNSMPGATRLSRKVGGPLQR</sequence>
<dbReference type="InterPro" id="IPR013904">
    <property type="entry name" value="RXT2_N"/>
</dbReference>
<keyword evidence="1" id="KW-0479">Metal-binding</keyword>
<feature type="compositionally biased region" description="Polar residues" evidence="5">
    <location>
        <begin position="769"/>
        <end position="782"/>
    </location>
</feature>
<accession>A0A8H7MGW7</accession>
<dbReference type="EMBL" id="RZGK01000010">
    <property type="protein sequence ID" value="KAF9695904.1"/>
    <property type="molecule type" value="Genomic_DNA"/>
</dbReference>
<evidence type="ECO:0000313" key="8">
    <source>
        <dbReference type="Proteomes" id="UP000651452"/>
    </source>
</evidence>
<dbReference type="InterPro" id="IPR001841">
    <property type="entry name" value="Znf_RING"/>
</dbReference>
<dbReference type="PANTHER" id="PTHR28232">
    <property type="entry name" value="TRANSCRIPTIONAL REGULATORY PROTEIN RXT2"/>
    <property type="match status" value="1"/>
</dbReference>
<feature type="domain" description="RING-type" evidence="6">
    <location>
        <begin position="502"/>
        <end position="543"/>
    </location>
</feature>
<feature type="region of interest" description="Disordered" evidence="5">
    <location>
        <begin position="412"/>
        <end position="438"/>
    </location>
</feature>
<dbReference type="OrthoDB" id="441210at2759"/>
<name>A0A8H7MGW7_9PLEO</name>
<evidence type="ECO:0000256" key="2">
    <source>
        <dbReference type="ARBA" id="ARBA00022771"/>
    </source>
</evidence>
<evidence type="ECO:0000313" key="7">
    <source>
        <dbReference type="EMBL" id="KAF9695904.1"/>
    </source>
</evidence>
<gene>
    <name evidence="7" type="ORF">EKO04_005939</name>
</gene>
<dbReference type="PANTHER" id="PTHR28232:SF1">
    <property type="entry name" value="TRANSCRIPTIONAL REGULATORY PROTEIN RXT2"/>
    <property type="match status" value="1"/>
</dbReference>